<evidence type="ECO:0000256" key="1">
    <source>
        <dbReference type="SAM" id="MobiDB-lite"/>
    </source>
</evidence>
<proteinExistence type="predicted"/>
<name>A0A1G2N6G4_9BACT</name>
<gene>
    <name evidence="2" type="ORF">A3B11_02415</name>
</gene>
<feature type="compositionally biased region" description="Basic and acidic residues" evidence="1">
    <location>
        <begin position="71"/>
        <end position="84"/>
    </location>
</feature>
<feature type="region of interest" description="Disordered" evidence="1">
    <location>
        <begin position="64"/>
        <end position="84"/>
    </location>
</feature>
<protein>
    <submittedName>
        <fullName evidence="2">Uncharacterized protein</fullName>
    </submittedName>
</protein>
<organism evidence="2 3">
    <name type="scientific">Candidatus Taylorbacteria bacterium RIFCSPLOWO2_01_FULL_44_26</name>
    <dbReference type="NCBI Taxonomy" id="1802318"/>
    <lineage>
        <taxon>Bacteria</taxon>
        <taxon>Candidatus Tayloriibacteriota</taxon>
    </lineage>
</organism>
<reference evidence="2 3" key="1">
    <citation type="journal article" date="2016" name="Nat. Commun.">
        <title>Thousands of microbial genomes shed light on interconnected biogeochemical processes in an aquifer system.</title>
        <authorList>
            <person name="Anantharaman K."/>
            <person name="Brown C.T."/>
            <person name="Hug L.A."/>
            <person name="Sharon I."/>
            <person name="Castelle C.J."/>
            <person name="Probst A.J."/>
            <person name="Thomas B.C."/>
            <person name="Singh A."/>
            <person name="Wilkins M.J."/>
            <person name="Karaoz U."/>
            <person name="Brodie E.L."/>
            <person name="Williams K.H."/>
            <person name="Hubbard S.S."/>
            <person name="Banfield J.F."/>
        </authorList>
    </citation>
    <scope>NUCLEOTIDE SEQUENCE [LARGE SCALE GENOMIC DNA]</scope>
</reference>
<dbReference type="AlphaFoldDB" id="A0A1G2N6G4"/>
<evidence type="ECO:0000313" key="3">
    <source>
        <dbReference type="Proteomes" id="UP000176365"/>
    </source>
</evidence>
<sequence length="302" mass="33011">MLKNKRVVLVALAVVLLALLFFIKTKSEWQNEEVAGAGLVSGDEILGDVLSKDTDKDGILDWEEGLWGTDPTKKDTNDDGVSDKEEIARMKVERGATSGELASADGSGEASEENLTQTDKFARELFSTVAALNQTGEIDDNTVAQITDSLASQIQNPVQRKVFVLADLKVTEDSSQASLETYANAVVGLYQRYPINGNVIDILNQLSETEDNTELLSELSPTVEQIKNFVNGMIKINVPMALTESHLEVINSLQVIMENLEDLQLFDADPIIALGALSQYEKNTDQFASAIDKLSAIYHQSL</sequence>
<dbReference type="EMBL" id="MHRW01000010">
    <property type="protein sequence ID" value="OHA30882.1"/>
    <property type="molecule type" value="Genomic_DNA"/>
</dbReference>
<comment type="caution">
    <text evidence="2">The sequence shown here is derived from an EMBL/GenBank/DDBJ whole genome shotgun (WGS) entry which is preliminary data.</text>
</comment>
<feature type="region of interest" description="Disordered" evidence="1">
    <location>
        <begin position="96"/>
        <end position="115"/>
    </location>
</feature>
<evidence type="ECO:0000313" key="2">
    <source>
        <dbReference type="EMBL" id="OHA30882.1"/>
    </source>
</evidence>
<dbReference type="Proteomes" id="UP000176365">
    <property type="component" value="Unassembled WGS sequence"/>
</dbReference>
<accession>A0A1G2N6G4</accession>